<keyword evidence="2" id="KW-0479">Metal-binding</keyword>
<dbReference type="EC" id="3.6.1.41" evidence="1"/>
<dbReference type="CDD" id="cd00077">
    <property type="entry name" value="HDc"/>
    <property type="match status" value="1"/>
</dbReference>
<dbReference type="PANTHER" id="PTHR35795:SF1">
    <property type="entry name" value="BIS(5'-NUCLEOSYL)-TETRAPHOSPHATASE, SYMMETRICAL"/>
    <property type="match status" value="1"/>
</dbReference>
<dbReference type="InterPro" id="IPR003607">
    <property type="entry name" value="HD/PDEase_dom"/>
</dbReference>
<evidence type="ECO:0000313" key="9">
    <source>
        <dbReference type="Proteomes" id="UP000184114"/>
    </source>
</evidence>
<dbReference type="NCBIfam" id="TIGR00277">
    <property type="entry name" value="HDIG"/>
    <property type="match status" value="1"/>
</dbReference>
<evidence type="ECO:0000259" key="7">
    <source>
        <dbReference type="PROSITE" id="PS51831"/>
    </source>
</evidence>
<dbReference type="EMBL" id="FQTY01000001">
    <property type="protein sequence ID" value="SHE27956.1"/>
    <property type="molecule type" value="Genomic_DNA"/>
</dbReference>
<dbReference type="NCBIfam" id="TIGR00488">
    <property type="entry name" value="bis(5'-nucleosyl)-tetraphosphatase (symmetrical) YqeK"/>
    <property type="match status" value="1"/>
</dbReference>
<dbReference type="GO" id="GO:0000166">
    <property type="term" value="F:nucleotide binding"/>
    <property type="evidence" value="ECO:0007669"/>
    <property type="project" value="UniProtKB-KW"/>
</dbReference>
<evidence type="ECO:0000256" key="6">
    <source>
        <dbReference type="ARBA" id="ARBA00049417"/>
    </source>
</evidence>
<dbReference type="SUPFAM" id="SSF109604">
    <property type="entry name" value="HD-domain/PDEase-like"/>
    <property type="match status" value="1"/>
</dbReference>
<name>A0A1M4S6X0_9FIRM</name>
<sequence>MNKSLKNKLIKDIGEKRYDHSVRVMEVALELAEIYNADIEKVKIAAILHDCAKIIDDTYLLKMASDFDIILDDCMKYNHELIHGPLGARIAKEEYGIEDNQILNAIYYHTTGKENMNILEKIIYIADYIEPYRNFQGVEEVRKLVAKDLDKAILLAMENTITFLIEKNKLIHPDTIKARNHLIIQLNKR</sequence>
<dbReference type="GO" id="GO:0046872">
    <property type="term" value="F:metal ion binding"/>
    <property type="evidence" value="ECO:0007669"/>
    <property type="project" value="UniProtKB-KW"/>
</dbReference>
<dbReference type="Proteomes" id="UP000184114">
    <property type="component" value="Unassembled WGS sequence"/>
</dbReference>
<dbReference type="SMART" id="SM00471">
    <property type="entry name" value="HDc"/>
    <property type="match status" value="1"/>
</dbReference>
<evidence type="ECO:0000256" key="5">
    <source>
        <dbReference type="ARBA" id="ARBA00023004"/>
    </source>
</evidence>
<organism evidence="8 9">
    <name type="scientific">Tissierella praeacuta DSM 18095</name>
    <dbReference type="NCBI Taxonomy" id="1123404"/>
    <lineage>
        <taxon>Bacteria</taxon>
        <taxon>Bacillati</taxon>
        <taxon>Bacillota</taxon>
        <taxon>Tissierellia</taxon>
        <taxon>Tissierellales</taxon>
        <taxon>Tissierellaceae</taxon>
        <taxon>Tissierella</taxon>
    </lineage>
</organism>
<evidence type="ECO:0000256" key="1">
    <source>
        <dbReference type="ARBA" id="ARBA00012506"/>
    </source>
</evidence>
<dbReference type="PROSITE" id="PS51831">
    <property type="entry name" value="HD"/>
    <property type="match status" value="1"/>
</dbReference>
<evidence type="ECO:0000313" key="8">
    <source>
        <dbReference type="EMBL" id="SHE27956.1"/>
    </source>
</evidence>
<dbReference type="GO" id="GO:0008803">
    <property type="term" value="F:bis(5'-nucleosyl)-tetraphosphatase (symmetrical) activity"/>
    <property type="evidence" value="ECO:0007669"/>
    <property type="project" value="UniProtKB-EC"/>
</dbReference>
<evidence type="ECO:0000256" key="3">
    <source>
        <dbReference type="ARBA" id="ARBA00022741"/>
    </source>
</evidence>
<dbReference type="InterPro" id="IPR051094">
    <property type="entry name" value="Diverse_Catalytic_Enzymes"/>
</dbReference>
<proteinExistence type="predicted"/>
<gene>
    <name evidence="8" type="ORF">SAMN02745784_00113</name>
</gene>
<keyword evidence="5" id="KW-0408">Iron</keyword>
<dbReference type="GeneID" id="90994806"/>
<dbReference type="Gene3D" id="1.10.3210.10">
    <property type="entry name" value="Hypothetical protein af1432"/>
    <property type="match status" value="1"/>
</dbReference>
<evidence type="ECO:0000256" key="4">
    <source>
        <dbReference type="ARBA" id="ARBA00022801"/>
    </source>
</evidence>
<dbReference type="InterPro" id="IPR006675">
    <property type="entry name" value="HDIG_dom"/>
</dbReference>
<dbReference type="STRING" id="1123404.SAMN02745784_00113"/>
<dbReference type="AlphaFoldDB" id="A0A1M4S6X0"/>
<comment type="catalytic activity">
    <reaction evidence="6">
        <text>P(1),P(4)-bis(5'-adenosyl) tetraphosphate + H2O = 2 ADP + 2 H(+)</text>
        <dbReference type="Rhea" id="RHEA:24252"/>
        <dbReference type="ChEBI" id="CHEBI:15377"/>
        <dbReference type="ChEBI" id="CHEBI:15378"/>
        <dbReference type="ChEBI" id="CHEBI:58141"/>
        <dbReference type="ChEBI" id="CHEBI:456216"/>
        <dbReference type="EC" id="3.6.1.41"/>
    </reaction>
</comment>
<dbReference type="Pfam" id="PF01966">
    <property type="entry name" value="HD"/>
    <property type="match status" value="1"/>
</dbReference>
<accession>A0A1M4S6X0</accession>
<keyword evidence="9" id="KW-1185">Reference proteome</keyword>
<feature type="domain" description="HD" evidence="7">
    <location>
        <begin position="17"/>
        <end position="132"/>
    </location>
</feature>
<dbReference type="InterPro" id="IPR006674">
    <property type="entry name" value="HD_domain"/>
</dbReference>
<dbReference type="PANTHER" id="PTHR35795">
    <property type="entry name" value="SLR1885 PROTEIN"/>
    <property type="match status" value="1"/>
</dbReference>
<keyword evidence="3" id="KW-0547">Nucleotide-binding</keyword>
<dbReference type="InterPro" id="IPR005249">
    <property type="entry name" value="YqeK"/>
</dbReference>
<keyword evidence="4 8" id="KW-0378">Hydrolase</keyword>
<dbReference type="RefSeq" id="WP_072971644.1">
    <property type="nucleotide sequence ID" value="NZ_FQTY01000001.1"/>
</dbReference>
<protein>
    <recommendedName>
        <fullName evidence="1">bis(5'-nucleosyl)-tetraphosphatase (symmetrical)</fullName>
        <ecNumber evidence="1">3.6.1.41</ecNumber>
    </recommendedName>
</protein>
<reference evidence="9" key="1">
    <citation type="submission" date="2016-11" db="EMBL/GenBank/DDBJ databases">
        <authorList>
            <person name="Varghese N."/>
            <person name="Submissions S."/>
        </authorList>
    </citation>
    <scope>NUCLEOTIDE SEQUENCE [LARGE SCALE GENOMIC DNA]</scope>
    <source>
        <strain evidence="9">DSM 18095</strain>
    </source>
</reference>
<evidence type="ECO:0000256" key="2">
    <source>
        <dbReference type="ARBA" id="ARBA00022723"/>
    </source>
</evidence>